<keyword evidence="2" id="KW-1185">Reference proteome</keyword>
<dbReference type="RefSeq" id="WP_380917679.1">
    <property type="nucleotide sequence ID" value="NZ_JBHUPE010000001.1"/>
</dbReference>
<name>A0ABW5YQQ4_9SPHI</name>
<protein>
    <recommendedName>
        <fullName evidence="3">Lipoprotein</fullName>
    </recommendedName>
</protein>
<evidence type="ECO:0000313" key="1">
    <source>
        <dbReference type="EMBL" id="MFD2902590.1"/>
    </source>
</evidence>
<reference evidence="2" key="1">
    <citation type="journal article" date="2019" name="Int. J. Syst. Evol. Microbiol.">
        <title>The Global Catalogue of Microorganisms (GCM) 10K type strain sequencing project: providing services to taxonomists for standard genome sequencing and annotation.</title>
        <authorList>
            <consortium name="The Broad Institute Genomics Platform"/>
            <consortium name="The Broad Institute Genome Sequencing Center for Infectious Disease"/>
            <person name="Wu L."/>
            <person name="Ma J."/>
        </authorList>
    </citation>
    <scope>NUCLEOTIDE SEQUENCE [LARGE SCALE GENOMIC DNA]</scope>
    <source>
        <strain evidence="2">KCTC 22209</strain>
    </source>
</reference>
<proteinExistence type="predicted"/>
<comment type="caution">
    <text evidence="1">The sequence shown here is derived from an EMBL/GenBank/DDBJ whole genome shotgun (WGS) entry which is preliminary data.</text>
</comment>
<dbReference type="PROSITE" id="PS51257">
    <property type="entry name" value="PROKAR_LIPOPROTEIN"/>
    <property type="match status" value="1"/>
</dbReference>
<evidence type="ECO:0000313" key="2">
    <source>
        <dbReference type="Proteomes" id="UP001597509"/>
    </source>
</evidence>
<sequence>MKRTTKFIIFLFPVAVFIYGCSKTNDTPELPEKPEEKPKAMLDTYIYLRKEVIDFKAFKGSSKGGIDVSGSEKPESYWNSTKLADYFYDTLTVTKDSILERPYEYEINDFRYEQRKDSVFRWNRYADFWEFYGIKKGDTLEHYVCFYNFQKNTPPFASGVNGHNSGEVKYSQYFNNEAPFFKGPEDMKNEHDEVAWYNIKYIFVKKK</sequence>
<dbReference type="EMBL" id="JBHUPE010000001">
    <property type="protein sequence ID" value="MFD2902590.1"/>
    <property type="molecule type" value="Genomic_DNA"/>
</dbReference>
<gene>
    <name evidence="1" type="ORF">ACFS6I_01540</name>
</gene>
<evidence type="ECO:0008006" key="3">
    <source>
        <dbReference type="Google" id="ProtNLM"/>
    </source>
</evidence>
<dbReference type="Proteomes" id="UP001597509">
    <property type="component" value="Unassembled WGS sequence"/>
</dbReference>
<organism evidence="1 2">
    <name type="scientific">Sphingobacterium anhuiense</name>
    <dbReference type="NCBI Taxonomy" id="493780"/>
    <lineage>
        <taxon>Bacteria</taxon>
        <taxon>Pseudomonadati</taxon>
        <taxon>Bacteroidota</taxon>
        <taxon>Sphingobacteriia</taxon>
        <taxon>Sphingobacteriales</taxon>
        <taxon>Sphingobacteriaceae</taxon>
        <taxon>Sphingobacterium</taxon>
    </lineage>
</organism>
<accession>A0ABW5YQQ4</accession>